<evidence type="ECO:0000313" key="1">
    <source>
        <dbReference type="EMBL" id="AJC87792.1"/>
    </source>
</evidence>
<organism evidence="1 2">
    <name type="scientific">Campylobacter insulaenigrae NCTC 12927</name>
    <dbReference type="NCBI Taxonomy" id="1031564"/>
    <lineage>
        <taxon>Bacteria</taxon>
        <taxon>Pseudomonadati</taxon>
        <taxon>Campylobacterota</taxon>
        <taxon>Epsilonproteobacteria</taxon>
        <taxon>Campylobacterales</taxon>
        <taxon>Campylobacteraceae</taxon>
        <taxon>Campylobacter</taxon>
    </lineage>
</organism>
<dbReference type="EMBL" id="CP007770">
    <property type="protein sequence ID" value="AJC87792.1"/>
    <property type="molecule type" value="Genomic_DNA"/>
</dbReference>
<proteinExistence type="predicted"/>
<dbReference type="GeneID" id="74431623"/>
<dbReference type="KEGG" id="cis:CINS_0828"/>
<dbReference type="RefSeq" id="WP_039650095.1">
    <property type="nucleotide sequence ID" value="NZ_CP007770.1"/>
</dbReference>
<sequence length="149" mass="16833">MNALMLANSIFQVDLPPELGGGVANYNYMFSLNNLVRPNEYVVPANLANKEVLVIGEVWSAYNMNNRTSANSIALTWNNYSNSHTLYGTARKYEANKKIPIKMKIVFSSINSNKIKFSSYQTGSHNASRGWDTRDCNLQCRGNLTFFYN</sequence>
<dbReference type="AlphaFoldDB" id="A0A0A8H1E7"/>
<name>A0A0A8H1E7_9BACT</name>
<dbReference type="HOGENOM" id="CLU_146544_0_0_7"/>
<gene>
    <name evidence="1" type="ORF">CINS_0828</name>
</gene>
<accession>A0A0A8H1E7</accession>
<protein>
    <submittedName>
        <fullName evidence="1">Uncharacterized protein</fullName>
    </submittedName>
</protein>
<dbReference type="STRING" id="1031564.CINS_0828"/>
<evidence type="ECO:0000313" key="2">
    <source>
        <dbReference type="Proteomes" id="UP000031163"/>
    </source>
</evidence>
<reference evidence="1 2" key="1">
    <citation type="journal article" date="2014" name="Genome Biol. Evol.">
        <title>Comparative Genomics of the Campylobacter lari Group.</title>
        <authorList>
            <person name="Miller W.G."/>
            <person name="Yee E."/>
            <person name="Chapman M.H."/>
            <person name="Smith T.P."/>
            <person name="Bono J.L."/>
            <person name="Huynh S."/>
            <person name="Parker C.T."/>
            <person name="Vandamme P."/>
            <person name="Luong K."/>
            <person name="Korlach J."/>
        </authorList>
    </citation>
    <scope>NUCLEOTIDE SEQUENCE [LARGE SCALE GENOMIC DNA]</scope>
    <source>
        <strain evidence="1 2">NCTC 12927</strain>
    </source>
</reference>
<dbReference type="Proteomes" id="UP000031163">
    <property type="component" value="Chromosome"/>
</dbReference>